<feature type="transmembrane region" description="Helical" evidence="9">
    <location>
        <begin position="366"/>
        <end position="390"/>
    </location>
</feature>
<feature type="domain" description="Tripartite ATP-independent periplasmic transporters DctQ component" evidence="10">
    <location>
        <begin position="43"/>
        <end position="161"/>
    </location>
</feature>
<keyword evidence="6 9" id="KW-1133">Transmembrane helix</keyword>
<feature type="transmembrane region" description="Helical" evidence="9">
    <location>
        <begin position="411"/>
        <end position="433"/>
    </location>
</feature>
<feature type="transmembrane region" description="Helical" evidence="9">
    <location>
        <begin position="105"/>
        <end position="124"/>
    </location>
</feature>
<comment type="caution">
    <text evidence="12">The sequence shown here is derived from an EMBL/GenBank/DDBJ whole genome shotgun (WGS) entry which is preliminary data.</text>
</comment>
<name>A0A8J7RJW4_9HYPH</name>
<feature type="transmembrane region" description="Helical" evidence="9">
    <location>
        <begin position="470"/>
        <end position="492"/>
    </location>
</feature>
<dbReference type="PANTHER" id="PTHR33362">
    <property type="entry name" value="SIALIC ACID TRAP TRANSPORTER PERMEASE PROTEIN SIAT-RELATED"/>
    <property type="match status" value="1"/>
</dbReference>
<dbReference type="EMBL" id="JAGIYY010000001">
    <property type="protein sequence ID" value="MBP0437064.1"/>
    <property type="molecule type" value="Genomic_DNA"/>
</dbReference>
<organism evidence="12 13">
    <name type="scientific">Tianweitania sediminis</name>
    <dbReference type="NCBI Taxonomy" id="1502156"/>
    <lineage>
        <taxon>Bacteria</taxon>
        <taxon>Pseudomonadati</taxon>
        <taxon>Pseudomonadota</taxon>
        <taxon>Alphaproteobacteria</taxon>
        <taxon>Hyphomicrobiales</taxon>
        <taxon>Phyllobacteriaceae</taxon>
        <taxon>Tianweitania</taxon>
    </lineage>
</organism>
<evidence type="ECO:0000256" key="5">
    <source>
        <dbReference type="ARBA" id="ARBA00022692"/>
    </source>
</evidence>
<feature type="transmembrane region" description="Helical" evidence="9">
    <location>
        <begin position="595"/>
        <end position="622"/>
    </location>
</feature>
<keyword evidence="4 8" id="KW-0997">Cell inner membrane</keyword>
<keyword evidence="2 8" id="KW-0813">Transport</keyword>
<dbReference type="Pfam" id="PF06808">
    <property type="entry name" value="DctM"/>
    <property type="match status" value="1"/>
</dbReference>
<keyword evidence="13" id="KW-1185">Reference proteome</keyword>
<comment type="function">
    <text evidence="8">Part of the tripartite ATP-independent periplasmic (TRAP) transport system.</text>
</comment>
<evidence type="ECO:0000256" key="9">
    <source>
        <dbReference type="SAM" id="Phobius"/>
    </source>
</evidence>
<evidence type="ECO:0000256" key="1">
    <source>
        <dbReference type="ARBA" id="ARBA00004429"/>
    </source>
</evidence>
<feature type="transmembrane region" description="Helical" evidence="9">
    <location>
        <begin position="535"/>
        <end position="551"/>
    </location>
</feature>
<comment type="subcellular location">
    <subcellularLocation>
        <location evidence="1 8">Cell inner membrane</location>
        <topology evidence="1 8">Multi-pass membrane protein</topology>
    </subcellularLocation>
</comment>
<dbReference type="GO" id="GO:0005886">
    <property type="term" value="C:plasma membrane"/>
    <property type="evidence" value="ECO:0007669"/>
    <property type="project" value="UniProtKB-SubCell"/>
</dbReference>
<dbReference type="Proteomes" id="UP000666240">
    <property type="component" value="Unassembled WGS sequence"/>
</dbReference>
<evidence type="ECO:0000259" key="11">
    <source>
        <dbReference type="Pfam" id="PF06808"/>
    </source>
</evidence>
<dbReference type="RefSeq" id="WP_209333107.1">
    <property type="nucleotide sequence ID" value="NZ_JAGIYY010000001.1"/>
</dbReference>
<feature type="transmembrane region" description="Helical" evidence="9">
    <location>
        <begin position="169"/>
        <end position="187"/>
    </location>
</feature>
<dbReference type="Pfam" id="PF04290">
    <property type="entry name" value="DctQ"/>
    <property type="match status" value="1"/>
</dbReference>
<evidence type="ECO:0000313" key="12">
    <source>
        <dbReference type="EMBL" id="MBP0437064.1"/>
    </source>
</evidence>
<evidence type="ECO:0000256" key="7">
    <source>
        <dbReference type="ARBA" id="ARBA00023136"/>
    </source>
</evidence>
<feature type="transmembrane region" description="Helical" evidence="9">
    <location>
        <begin position="439"/>
        <end position="458"/>
    </location>
</feature>
<proteinExistence type="predicted"/>
<keyword evidence="5 9" id="KW-0812">Transmembrane</keyword>
<protein>
    <submittedName>
        <fullName evidence="12">TRAP transporter large permease subunit</fullName>
    </submittedName>
</protein>
<dbReference type="GO" id="GO:0022857">
    <property type="term" value="F:transmembrane transporter activity"/>
    <property type="evidence" value="ECO:0007669"/>
    <property type="project" value="UniProtKB-UniRule"/>
</dbReference>
<feature type="transmembrane region" description="Helical" evidence="9">
    <location>
        <begin position="333"/>
        <end position="360"/>
    </location>
</feature>
<evidence type="ECO:0000256" key="8">
    <source>
        <dbReference type="RuleBase" id="RU369079"/>
    </source>
</evidence>
<feature type="transmembrane region" description="Helical" evidence="9">
    <location>
        <begin position="145"/>
        <end position="163"/>
    </location>
</feature>
<keyword evidence="7 9" id="KW-0472">Membrane</keyword>
<dbReference type="InterPro" id="IPR004681">
    <property type="entry name" value="TRAP_DctM"/>
</dbReference>
<evidence type="ECO:0000256" key="4">
    <source>
        <dbReference type="ARBA" id="ARBA00022519"/>
    </source>
</evidence>
<feature type="transmembrane region" description="Helical" evidence="9">
    <location>
        <begin position="512"/>
        <end position="528"/>
    </location>
</feature>
<feature type="transmembrane region" description="Helical" evidence="9">
    <location>
        <begin position="34"/>
        <end position="54"/>
    </location>
</feature>
<feature type="transmembrane region" description="Helical" evidence="9">
    <location>
        <begin position="252"/>
        <end position="272"/>
    </location>
</feature>
<evidence type="ECO:0000313" key="13">
    <source>
        <dbReference type="Proteomes" id="UP000666240"/>
    </source>
</evidence>
<evidence type="ECO:0000256" key="2">
    <source>
        <dbReference type="ARBA" id="ARBA00022448"/>
    </source>
</evidence>
<dbReference type="AlphaFoldDB" id="A0A8J7RJW4"/>
<feature type="transmembrane region" description="Helical" evidence="9">
    <location>
        <begin position="557"/>
        <end position="583"/>
    </location>
</feature>
<evidence type="ECO:0000256" key="6">
    <source>
        <dbReference type="ARBA" id="ARBA00022989"/>
    </source>
</evidence>
<feature type="transmembrane region" description="Helical" evidence="9">
    <location>
        <begin position="66"/>
        <end position="85"/>
    </location>
</feature>
<dbReference type="NCBIfam" id="TIGR00786">
    <property type="entry name" value="dctM"/>
    <property type="match status" value="1"/>
</dbReference>
<feature type="transmembrane region" description="Helical" evidence="9">
    <location>
        <begin position="199"/>
        <end position="232"/>
    </location>
</feature>
<evidence type="ECO:0000256" key="3">
    <source>
        <dbReference type="ARBA" id="ARBA00022475"/>
    </source>
</evidence>
<keyword evidence="3" id="KW-1003">Cell membrane</keyword>
<dbReference type="InterPro" id="IPR055348">
    <property type="entry name" value="DctQ"/>
</dbReference>
<accession>A0A8J7RJW4</accession>
<feature type="domain" description="TRAP C4-dicarboxylate transport system permease DctM subunit" evidence="11">
    <location>
        <begin position="210"/>
        <end position="614"/>
    </location>
</feature>
<gene>
    <name evidence="12" type="ORF">J5Y06_00175</name>
</gene>
<reference evidence="12" key="1">
    <citation type="submission" date="2021-03" db="EMBL/GenBank/DDBJ databases">
        <title>Genome sequencing and assembly of Tianweitania sediminis.</title>
        <authorList>
            <person name="Chhetri G."/>
        </authorList>
    </citation>
    <scope>NUCLEOTIDE SEQUENCE</scope>
    <source>
        <strain evidence="12">Z8</strain>
    </source>
</reference>
<dbReference type="InterPro" id="IPR010656">
    <property type="entry name" value="DctM"/>
</dbReference>
<sequence length="625" mass="65079">MGAVAEADVAPAGVASGSHPQGFGLLVDRLVETVSVLLMLTAVAVASLQVVLRYIFNSGLPWPEELAAWVFAWAVFLAMAVATGRDAHISIDVVTRALPERPRDLLLLFNRAVVAAASIMLVVHGWDYVNRVISASPALQWSMKYFFAAAPVGGALNLFFLAWPKAGRGWLQGLGVLAGGLLIYLAIRYGATSVYGESGSAIVLVGVGIFAIVIGVPVAFALAFGAFAAFAAFNPILLVTISQNMAASLNSFTLLAIPFFILAAAVMNAGGITPRLVDLAMQLVGHMRGGLGQANIITNTMLAGISGSSTADASTIAKLLVPEMAQRGYSRPFAAALTAASATLANLIPPSLGLIIYAALASVSVGALFVATLVPGLMVAGSLMVVVYVLSRRRGYGGDMPKASLQQRLSSLGLAIPALALPVLIVGGVRFGVFTATEAGAVAFMYALLCGALLYRKLTVSNLIAAIRESVFDTAVIAVIIAAAAPFAWVLAFEQVPQKIAQSLSDLVSSPFLLMLVINLFLLVVGLFMEMIASLVILVPILVPLVIAAGMDPIQFGIIIIMNLVIGALTPPLGVLVFTTARVGGANQTETFKAILPFIVALVAVLFVVTYVPAVTMLPVLWLGP</sequence>
<evidence type="ECO:0000259" key="10">
    <source>
        <dbReference type="Pfam" id="PF04290"/>
    </source>
</evidence>